<accession>A0A6B2QUJ9</accession>
<dbReference type="GO" id="GO:0008721">
    <property type="term" value="F:D-serine ammonia-lyase activity"/>
    <property type="evidence" value="ECO:0007669"/>
    <property type="project" value="TreeGrafter"/>
</dbReference>
<gene>
    <name evidence="4" type="ORF">G3I67_01170</name>
</gene>
<dbReference type="Gene3D" id="2.40.37.20">
    <property type="entry name" value="D-serine dehydratase-like domain"/>
    <property type="match status" value="1"/>
</dbReference>
<keyword evidence="2" id="KW-0456">Lyase</keyword>
<dbReference type="Gene3D" id="3.20.20.10">
    <property type="entry name" value="Alanine racemase"/>
    <property type="match status" value="1"/>
</dbReference>
<dbReference type="AlphaFoldDB" id="A0A6B2QUJ9"/>
<evidence type="ECO:0000256" key="1">
    <source>
        <dbReference type="ARBA" id="ARBA00005323"/>
    </source>
</evidence>
<dbReference type="SUPFAM" id="SSF51419">
    <property type="entry name" value="PLP-binding barrel"/>
    <property type="match status" value="1"/>
</dbReference>
<sequence length="384" mass="41216">MPHRPSISESGLGNWHDAPAVVGASVNAIDTPALVLDLDAFESNMEEVHAIVQTAGINIRPHAKAHKCPDISLRQIQAGAIGICVQKASEAEPFIEVGIKNILITNEIVGVRKVERVARLAAHAHMGLCVDNIVQIQQIGAAARRHSVAIDVYVEVDVYHGRCGVTSPQTVLELAKAIQEYQPNLVFAGLHAYRGSAQHLRTPLERANAIGQAVARVKEVISTLKQAGIEVQTVTGGGTGTFEIEAESGVYTEVQPGSYVLMDTDYAANQTAPDMPVLMPALQVLCTVISIHGDRAVLDGGLKAFATDHGMPQMVLPGWLVTSISDEHTVIERQSDTPPLKVGDKVKLITGHCDPTVNLHDWIIAVRGDQVKEIWPVSARGALF</sequence>
<dbReference type="CDD" id="cd06819">
    <property type="entry name" value="PLPDE_III_LS_D-TA"/>
    <property type="match status" value="1"/>
</dbReference>
<feature type="domain" description="D-serine dehydratase-like" evidence="3">
    <location>
        <begin position="281"/>
        <end position="367"/>
    </location>
</feature>
<dbReference type="GO" id="GO:0036088">
    <property type="term" value="P:D-serine catabolic process"/>
    <property type="evidence" value="ECO:0007669"/>
    <property type="project" value="TreeGrafter"/>
</dbReference>
<dbReference type="SMART" id="SM01119">
    <property type="entry name" value="D-ser_dehydrat"/>
    <property type="match status" value="1"/>
</dbReference>
<evidence type="ECO:0000256" key="2">
    <source>
        <dbReference type="ARBA" id="ARBA00023239"/>
    </source>
</evidence>
<dbReference type="InterPro" id="IPR051466">
    <property type="entry name" value="D-amino_acid_metab_enzyme"/>
</dbReference>
<dbReference type="EMBL" id="JAAGRN010000001">
    <property type="protein sequence ID" value="NDY81831.1"/>
    <property type="molecule type" value="Genomic_DNA"/>
</dbReference>
<comment type="similarity">
    <text evidence="1">Belongs to the DSD1 family.</text>
</comment>
<dbReference type="InterPro" id="IPR029066">
    <property type="entry name" value="PLP-binding_barrel"/>
</dbReference>
<organism evidence="4">
    <name type="scientific">Sheuella amnicola</name>
    <dbReference type="NCBI Taxonomy" id="2707330"/>
    <lineage>
        <taxon>Bacteria</taxon>
        <taxon>Pseudomonadati</taxon>
        <taxon>Pseudomonadota</taxon>
        <taxon>Betaproteobacteria</taxon>
        <taxon>Burkholderiales</taxon>
        <taxon>Alcaligenaceae</taxon>
        <taxon>Sheuella</taxon>
    </lineage>
</organism>
<dbReference type="PANTHER" id="PTHR28004:SF2">
    <property type="entry name" value="D-SERINE DEHYDRATASE"/>
    <property type="match status" value="1"/>
</dbReference>
<proteinExistence type="inferred from homology"/>
<dbReference type="InterPro" id="IPR026956">
    <property type="entry name" value="D-ser_dehydrat-like_dom"/>
</dbReference>
<name>A0A6B2QUJ9_9BURK</name>
<dbReference type="RefSeq" id="WP_163651131.1">
    <property type="nucleotide sequence ID" value="NZ_JAAGRN010000001.1"/>
</dbReference>
<dbReference type="Pfam" id="PF01168">
    <property type="entry name" value="Ala_racemase_N"/>
    <property type="match status" value="1"/>
</dbReference>
<dbReference type="InterPro" id="IPR001608">
    <property type="entry name" value="Ala_racemase_N"/>
</dbReference>
<evidence type="ECO:0000313" key="4">
    <source>
        <dbReference type="EMBL" id="NDY81831.1"/>
    </source>
</evidence>
<evidence type="ECO:0000259" key="3">
    <source>
        <dbReference type="SMART" id="SM01119"/>
    </source>
</evidence>
<dbReference type="PANTHER" id="PTHR28004">
    <property type="entry name" value="ZGC:162816-RELATED"/>
    <property type="match status" value="1"/>
</dbReference>
<reference evidence="4" key="1">
    <citation type="submission" date="2020-02" db="EMBL/GenBank/DDBJ databases">
        <authorList>
            <person name="Chen W.-M."/>
        </authorList>
    </citation>
    <scope>NUCLEOTIDE SEQUENCE</scope>
    <source>
        <strain evidence="4">NBD-18</strain>
    </source>
</reference>
<protein>
    <submittedName>
        <fullName evidence="4">DSD1 family PLP-dependent enzyme</fullName>
    </submittedName>
</protein>
<dbReference type="InterPro" id="IPR042208">
    <property type="entry name" value="D-ser_dehydrat-like_sf"/>
</dbReference>
<dbReference type="Pfam" id="PF14031">
    <property type="entry name" value="D-ser_dehydrat"/>
    <property type="match status" value="1"/>
</dbReference>
<comment type="caution">
    <text evidence="4">The sequence shown here is derived from an EMBL/GenBank/DDBJ whole genome shotgun (WGS) entry which is preliminary data.</text>
</comment>